<proteinExistence type="predicted"/>
<name>A0A430PWZ9_SCHBO</name>
<gene>
    <name evidence="1" type="ORF">DC041_0000822</name>
</gene>
<dbReference type="EMBL" id="QMKO01004724">
    <property type="protein sequence ID" value="RTG79967.1"/>
    <property type="molecule type" value="Genomic_DNA"/>
</dbReference>
<comment type="caution">
    <text evidence="1">The sequence shown here is derived from an EMBL/GenBank/DDBJ whole genome shotgun (WGS) entry which is preliminary data.</text>
</comment>
<dbReference type="AlphaFoldDB" id="A0A430PWZ9"/>
<organism evidence="1 2">
    <name type="scientific">Schistosoma bovis</name>
    <name type="common">Blood fluke</name>
    <dbReference type="NCBI Taxonomy" id="6184"/>
    <lineage>
        <taxon>Eukaryota</taxon>
        <taxon>Metazoa</taxon>
        <taxon>Spiralia</taxon>
        <taxon>Lophotrochozoa</taxon>
        <taxon>Platyhelminthes</taxon>
        <taxon>Trematoda</taxon>
        <taxon>Digenea</taxon>
        <taxon>Strigeidida</taxon>
        <taxon>Schistosomatoidea</taxon>
        <taxon>Schistosomatidae</taxon>
        <taxon>Schistosoma</taxon>
    </lineage>
</organism>
<reference evidence="1 2" key="1">
    <citation type="journal article" date="2019" name="PLoS Pathog.">
        <title>Genome sequence of the bovine parasite Schistosoma bovis Tanzania.</title>
        <authorList>
            <person name="Oey H."/>
            <person name="Zakrzewski M."/>
            <person name="Gobert G."/>
            <person name="Gravermann K."/>
            <person name="Stoye J."/>
            <person name="Jones M."/>
            <person name="Mcmanus D."/>
            <person name="Krause L."/>
        </authorList>
    </citation>
    <scope>NUCLEOTIDE SEQUENCE [LARGE SCALE GENOMIC DNA]</scope>
    <source>
        <strain evidence="1 2">TAN1997</strain>
    </source>
</reference>
<dbReference type="Proteomes" id="UP000290809">
    <property type="component" value="Unassembled WGS sequence"/>
</dbReference>
<sequence>MVKRLHLDHQYLHKKDNARDAIECICTTYTSEANNGAIYRRAFSDVVVDSFNGVTTSKEQSRNDAHIRYGQVSKIVNYTHFISYMKILFFNTV</sequence>
<dbReference type="STRING" id="6184.A0A430PWZ9"/>
<evidence type="ECO:0000313" key="1">
    <source>
        <dbReference type="EMBL" id="RTG79967.1"/>
    </source>
</evidence>
<keyword evidence="2" id="KW-1185">Reference proteome</keyword>
<evidence type="ECO:0000313" key="2">
    <source>
        <dbReference type="Proteomes" id="UP000290809"/>
    </source>
</evidence>
<accession>A0A430PWZ9</accession>
<protein>
    <submittedName>
        <fullName evidence="1">Uncharacterized protein</fullName>
    </submittedName>
</protein>